<dbReference type="SUPFAM" id="SSF50249">
    <property type="entry name" value="Nucleic acid-binding proteins"/>
    <property type="match status" value="1"/>
</dbReference>
<feature type="non-terminal residue" evidence="1">
    <location>
        <position position="1"/>
    </location>
</feature>
<comment type="caution">
    <text evidence="1">The sequence shown here is derived from an EMBL/GenBank/DDBJ whole genome shotgun (WGS) entry which is preliminary data.</text>
</comment>
<evidence type="ECO:0000313" key="1">
    <source>
        <dbReference type="EMBL" id="KAF5199280.1"/>
    </source>
</evidence>
<dbReference type="InterPro" id="IPR012340">
    <property type="entry name" value="NA-bd_OB-fold"/>
</dbReference>
<dbReference type="InterPro" id="IPR015525">
    <property type="entry name" value="BRCA2"/>
</dbReference>
<accession>A0A7J6WRR3</accession>
<evidence type="ECO:0000313" key="2">
    <source>
        <dbReference type="Proteomes" id="UP000554482"/>
    </source>
</evidence>
<dbReference type="PANTHER" id="PTHR11289">
    <property type="entry name" value="BREAST CANCER TYPE 2 SUSCEPTIBILITY PROTEIN BRCA2"/>
    <property type="match status" value="1"/>
</dbReference>
<dbReference type="OrthoDB" id="10511268at2759"/>
<dbReference type="EMBL" id="JABWDY010012215">
    <property type="protein sequence ID" value="KAF5199280.1"/>
    <property type="molecule type" value="Genomic_DNA"/>
</dbReference>
<proteinExistence type="predicted"/>
<keyword evidence="2" id="KW-1185">Reference proteome</keyword>
<dbReference type="GO" id="GO:0006355">
    <property type="term" value="P:regulation of DNA-templated transcription"/>
    <property type="evidence" value="ECO:0007669"/>
    <property type="project" value="TreeGrafter"/>
</dbReference>
<name>A0A7J6WRR3_THATH</name>
<dbReference type="GO" id="GO:0000724">
    <property type="term" value="P:double-strand break repair via homologous recombination"/>
    <property type="evidence" value="ECO:0007669"/>
    <property type="project" value="InterPro"/>
</dbReference>
<protein>
    <submittedName>
        <fullName evidence="1">Breast cancer susceptibility 2-like protein</fullName>
    </submittedName>
</protein>
<reference evidence="1 2" key="1">
    <citation type="submission" date="2020-06" db="EMBL/GenBank/DDBJ databases">
        <title>Transcriptomic and genomic resources for Thalictrum thalictroides and T. hernandezii: Facilitating candidate gene discovery in an emerging model plant lineage.</title>
        <authorList>
            <person name="Arias T."/>
            <person name="Riano-Pachon D.M."/>
            <person name="Di Stilio V.S."/>
        </authorList>
    </citation>
    <scope>NUCLEOTIDE SEQUENCE [LARGE SCALE GENOMIC DNA]</scope>
    <source>
        <strain evidence="2">cv. WT478/WT964</strain>
        <tissue evidence="1">Leaves</tissue>
    </source>
</reference>
<gene>
    <name evidence="1" type="ORF">FRX31_011133</name>
</gene>
<organism evidence="1 2">
    <name type="scientific">Thalictrum thalictroides</name>
    <name type="common">Rue-anemone</name>
    <name type="synonym">Anemone thalictroides</name>
    <dbReference type="NCBI Taxonomy" id="46969"/>
    <lineage>
        <taxon>Eukaryota</taxon>
        <taxon>Viridiplantae</taxon>
        <taxon>Streptophyta</taxon>
        <taxon>Embryophyta</taxon>
        <taxon>Tracheophyta</taxon>
        <taxon>Spermatophyta</taxon>
        <taxon>Magnoliopsida</taxon>
        <taxon>Ranunculales</taxon>
        <taxon>Ranunculaceae</taxon>
        <taxon>Thalictroideae</taxon>
        <taxon>Thalictrum</taxon>
    </lineage>
</organism>
<dbReference type="AlphaFoldDB" id="A0A7J6WRR3"/>
<dbReference type="Proteomes" id="UP000554482">
    <property type="component" value="Unassembled WGS sequence"/>
</dbReference>
<sequence>MNILGRYIGQRDHVLRHKVRGQLELVEGHAYTVAGLIPLNSDSETIYLHASGSTTTWQTLPSSAIASFEPFFTARKPVFLSNMGEVPLA</sequence>
<dbReference type="PANTHER" id="PTHR11289:SF0">
    <property type="entry name" value="BREAST CANCER TYPE 2 SUSCEPTIBILITY PROTEIN"/>
    <property type="match status" value="1"/>
</dbReference>